<name>A0A553WBA3_9SPHN</name>
<dbReference type="InterPro" id="IPR018948">
    <property type="entry name" value="GTP-bd_TrmE_N"/>
</dbReference>
<keyword evidence="11" id="KW-1185">Reference proteome</keyword>
<dbReference type="Gene3D" id="3.30.1360.120">
    <property type="entry name" value="Probable tRNA modification gtpase trme, domain 1"/>
    <property type="match status" value="1"/>
</dbReference>
<dbReference type="SUPFAM" id="SSF103025">
    <property type="entry name" value="Folate-binding domain"/>
    <property type="match status" value="1"/>
</dbReference>
<evidence type="ECO:0000256" key="2">
    <source>
        <dbReference type="ARBA" id="ARBA00022694"/>
    </source>
</evidence>
<dbReference type="FunFam" id="3.30.1360.120:FF:000007">
    <property type="entry name" value="tRNA modification GTPase GTPBP3, mitochondrial"/>
    <property type="match status" value="1"/>
</dbReference>
<comment type="caution">
    <text evidence="7">Lacks conserved residue(s) required for the propagation of feature annotation.</text>
</comment>
<feature type="binding site" evidence="7">
    <location>
        <position position="226"/>
    </location>
    <ligand>
        <name>K(+)</name>
        <dbReference type="ChEBI" id="CHEBI:29103"/>
    </ligand>
</feature>
<dbReference type="InterPro" id="IPR025867">
    <property type="entry name" value="MnmE_helical"/>
</dbReference>
<feature type="binding site" evidence="7">
    <location>
        <begin position="226"/>
        <end position="231"/>
    </location>
    <ligand>
        <name>GTP</name>
        <dbReference type="ChEBI" id="CHEBI:37565"/>
    </ligand>
</feature>
<keyword evidence="4 7" id="KW-0378">Hydrolase</keyword>
<comment type="caution">
    <text evidence="10">The sequence shown here is derived from an EMBL/GenBank/DDBJ whole genome shotgun (WGS) entry which is preliminary data.</text>
</comment>
<dbReference type="SUPFAM" id="SSF116878">
    <property type="entry name" value="TrmE connector domain"/>
    <property type="match status" value="1"/>
</dbReference>
<dbReference type="SUPFAM" id="SSF52540">
    <property type="entry name" value="P-loop containing nucleoside triphosphate hydrolases"/>
    <property type="match status" value="1"/>
</dbReference>
<dbReference type="EC" id="3.6.-.-" evidence="7"/>
<dbReference type="PANTHER" id="PTHR42714">
    <property type="entry name" value="TRNA MODIFICATION GTPASE GTPBP3"/>
    <property type="match status" value="1"/>
</dbReference>
<dbReference type="PANTHER" id="PTHR42714:SF2">
    <property type="entry name" value="TRNA MODIFICATION GTPASE GTPBP3, MITOCHONDRIAL"/>
    <property type="match status" value="1"/>
</dbReference>
<dbReference type="GO" id="GO:0046872">
    <property type="term" value="F:metal ion binding"/>
    <property type="evidence" value="ECO:0007669"/>
    <property type="project" value="UniProtKB-KW"/>
</dbReference>
<feature type="binding site" evidence="7">
    <location>
        <begin position="270"/>
        <end position="273"/>
    </location>
    <ligand>
        <name>GTP</name>
        <dbReference type="ChEBI" id="CHEBI:37565"/>
    </ligand>
</feature>
<evidence type="ECO:0000256" key="3">
    <source>
        <dbReference type="ARBA" id="ARBA00022741"/>
    </source>
</evidence>
<dbReference type="GO" id="GO:0003924">
    <property type="term" value="F:GTPase activity"/>
    <property type="evidence" value="ECO:0007669"/>
    <property type="project" value="UniProtKB-UniRule"/>
</dbReference>
<dbReference type="GO" id="GO:0005525">
    <property type="term" value="F:GTP binding"/>
    <property type="evidence" value="ECO:0007669"/>
    <property type="project" value="UniProtKB-UniRule"/>
</dbReference>
<dbReference type="Gene3D" id="1.20.120.430">
    <property type="entry name" value="tRNA modification GTPase MnmE domain 2"/>
    <property type="match status" value="1"/>
</dbReference>
<protein>
    <recommendedName>
        <fullName evidence="7">tRNA modification GTPase MnmE</fullName>
        <ecNumber evidence="7">3.6.-.-</ecNumber>
    </recommendedName>
</protein>
<dbReference type="PROSITE" id="PS51709">
    <property type="entry name" value="G_TRME"/>
    <property type="match status" value="1"/>
</dbReference>
<feature type="binding site" evidence="7">
    <location>
        <position position="430"/>
    </location>
    <ligand>
        <name>(6S)-5-formyl-5,6,7,8-tetrahydrofolate</name>
        <dbReference type="ChEBI" id="CHEBI:57457"/>
    </ligand>
</feature>
<dbReference type="AlphaFoldDB" id="A0A553WBA3"/>
<dbReference type="Proteomes" id="UP000320160">
    <property type="component" value="Unassembled WGS sequence"/>
</dbReference>
<dbReference type="Pfam" id="PF01926">
    <property type="entry name" value="MMR_HSR1"/>
    <property type="match status" value="1"/>
</dbReference>
<dbReference type="NCBIfam" id="TIGR00231">
    <property type="entry name" value="small_GTP"/>
    <property type="match status" value="1"/>
</dbReference>
<dbReference type="InterPro" id="IPR006073">
    <property type="entry name" value="GTP-bd"/>
</dbReference>
<dbReference type="Pfam" id="PF10396">
    <property type="entry name" value="TrmE_N"/>
    <property type="match status" value="1"/>
</dbReference>
<dbReference type="InterPro" id="IPR031168">
    <property type="entry name" value="G_TrmE"/>
</dbReference>
<feature type="binding site" evidence="7">
    <location>
        <position position="120"/>
    </location>
    <ligand>
        <name>(6S)-5-formyl-5,6,7,8-tetrahydrofolate</name>
        <dbReference type="ChEBI" id="CHEBI:57457"/>
    </ligand>
</feature>
<dbReference type="OrthoDB" id="9805918at2"/>
<keyword evidence="3 7" id="KW-0547">Nucleotide-binding</keyword>
<feature type="binding site" evidence="7">
    <location>
        <position position="230"/>
    </location>
    <ligand>
        <name>Mg(2+)</name>
        <dbReference type="ChEBI" id="CHEBI:18420"/>
    </ligand>
</feature>
<keyword evidence="2 7" id="KW-0819">tRNA processing</keyword>
<keyword evidence="6 7" id="KW-0342">GTP-binding</keyword>
<feature type="binding site" evidence="7">
    <location>
        <position position="250"/>
    </location>
    <ligand>
        <name>K(+)</name>
        <dbReference type="ChEBI" id="CHEBI:29103"/>
    </ligand>
</feature>
<dbReference type="CDD" id="cd14858">
    <property type="entry name" value="TrmE_N"/>
    <property type="match status" value="1"/>
</dbReference>
<feature type="binding site" evidence="7">
    <location>
        <begin position="245"/>
        <end position="251"/>
    </location>
    <ligand>
        <name>GTP</name>
        <dbReference type="ChEBI" id="CHEBI:37565"/>
    </ligand>
</feature>
<feature type="domain" description="TrmE-type G" evidence="9">
    <location>
        <begin position="216"/>
        <end position="357"/>
    </location>
</feature>
<gene>
    <name evidence="7 10" type="primary">mnmE</name>
    <name evidence="7" type="synonym">trmE</name>
    <name evidence="10" type="ORF">FOM92_12545</name>
</gene>
<comment type="function">
    <text evidence="7">Exhibits a very high intrinsic GTPase hydrolysis rate. Involved in the addition of a carboxymethylaminomethyl (cmnm) group at the wobble position (U34) of certain tRNAs, forming tRNA-cmnm(5)s(2)U34.</text>
</comment>
<proteinExistence type="inferred from homology"/>
<evidence type="ECO:0000313" key="10">
    <source>
        <dbReference type="EMBL" id="TSB01970.1"/>
    </source>
</evidence>
<keyword evidence="7" id="KW-0460">Magnesium</keyword>
<comment type="subunit">
    <text evidence="7">Homodimer. Heterotetramer of two MnmE and two MnmG subunits.</text>
</comment>
<comment type="similarity">
    <text evidence="1 7 8">Belongs to the TRAFAC class TrmE-Era-EngA-EngB-Septin-like GTPase superfamily. TrmE GTPase family.</text>
</comment>
<dbReference type="HAMAP" id="MF_00379">
    <property type="entry name" value="GTPase_MnmE"/>
    <property type="match status" value="1"/>
</dbReference>
<dbReference type="GO" id="GO:0002098">
    <property type="term" value="P:tRNA wobble uridine modification"/>
    <property type="evidence" value="ECO:0007669"/>
    <property type="project" value="TreeGrafter"/>
</dbReference>
<dbReference type="InterPro" id="IPR027368">
    <property type="entry name" value="MnmE_dom2"/>
</dbReference>
<evidence type="ECO:0000256" key="1">
    <source>
        <dbReference type="ARBA" id="ARBA00011043"/>
    </source>
</evidence>
<dbReference type="Pfam" id="PF12631">
    <property type="entry name" value="MnmE_helical"/>
    <property type="match status" value="1"/>
</dbReference>
<evidence type="ECO:0000259" key="9">
    <source>
        <dbReference type="PROSITE" id="PS51709"/>
    </source>
</evidence>
<dbReference type="InterPro" id="IPR027417">
    <property type="entry name" value="P-loop_NTPase"/>
</dbReference>
<feature type="binding site" evidence="7">
    <location>
        <position position="245"/>
    </location>
    <ligand>
        <name>K(+)</name>
        <dbReference type="ChEBI" id="CHEBI:29103"/>
    </ligand>
</feature>
<dbReference type="NCBIfam" id="TIGR00450">
    <property type="entry name" value="mnmE_trmE_thdF"/>
    <property type="match status" value="1"/>
</dbReference>
<evidence type="ECO:0000256" key="5">
    <source>
        <dbReference type="ARBA" id="ARBA00022958"/>
    </source>
</evidence>
<evidence type="ECO:0000256" key="6">
    <source>
        <dbReference type="ARBA" id="ARBA00023134"/>
    </source>
</evidence>
<accession>A0A553WBA3</accession>
<evidence type="ECO:0000256" key="7">
    <source>
        <dbReference type="HAMAP-Rule" id="MF_00379"/>
    </source>
</evidence>
<feature type="binding site" evidence="7">
    <location>
        <position position="247"/>
    </location>
    <ligand>
        <name>K(+)</name>
        <dbReference type="ChEBI" id="CHEBI:29103"/>
    </ligand>
</feature>
<dbReference type="InterPro" id="IPR004520">
    <property type="entry name" value="GTPase_MnmE"/>
</dbReference>
<dbReference type="CDD" id="cd04164">
    <property type="entry name" value="trmE"/>
    <property type="match status" value="1"/>
</dbReference>
<dbReference type="InterPro" id="IPR005225">
    <property type="entry name" value="Small_GTP-bd"/>
</dbReference>
<evidence type="ECO:0000256" key="4">
    <source>
        <dbReference type="ARBA" id="ARBA00022801"/>
    </source>
</evidence>
<evidence type="ECO:0000256" key="8">
    <source>
        <dbReference type="RuleBase" id="RU003313"/>
    </source>
</evidence>
<feature type="binding site" evidence="7">
    <location>
        <position position="80"/>
    </location>
    <ligand>
        <name>(6S)-5-formyl-5,6,7,8-tetrahydrofolate</name>
        <dbReference type="ChEBI" id="CHEBI:57457"/>
    </ligand>
</feature>
<keyword evidence="5 7" id="KW-0630">Potassium</keyword>
<dbReference type="GO" id="GO:0005737">
    <property type="term" value="C:cytoplasm"/>
    <property type="evidence" value="ECO:0007669"/>
    <property type="project" value="UniProtKB-SubCell"/>
</dbReference>
<feature type="binding site" evidence="7">
    <location>
        <position position="23"/>
    </location>
    <ligand>
        <name>(6S)-5-formyl-5,6,7,8-tetrahydrofolate</name>
        <dbReference type="ChEBI" id="CHEBI:57457"/>
    </ligand>
</feature>
<dbReference type="GO" id="GO:0030488">
    <property type="term" value="P:tRNA methylation"/>
    <property type="evidence" value="ECO:0007669"/>
    <property type="project" value="TreeGrafter"/>
</dbReference>
<feature type="binding site" evidence="7">
    <location>
        <position position="251"/>
    </location>
    <ligand>
        <name>Mg(2+)</name>
        <dbReference type="ChEBI" id="CHEBI:18420"/>
    </ligand>
</feature>
<keyword evidence="7" id="KW-0479">Metal-binding</keyword>
<sequence length="430" mass="45472">MPAGDTIFALSSGAPPAAIAVLRISGPRAVNSAEALAGSVPEARRASLRTLRDASGEVLDRALLLVFPGPDSATGEDLVELHVHGGRAVVRAVSAALAAMPGLRAAEPGEFTRRAFLNGRMDLNEAEGLADLLSAETEWQRRAAGAMMGGAFSRRIEQWRQDVLALSALTEAELDFSDEGDVETQNNVEITDSCKRLHDAICTLVRAPGVEKLRDGLRVVLGGPPNSGKSTLLNALVAREAAIVSDIAGTTRDVIEVPVSIGGIAFLFLDTAGLRDTTDDRIEAIGIERTHAAMESADILLWLGEEGAGPDHPNLVEVEAKADDPAHLRKGSGAVKVSAKTEEGMADLVATLTKKAKGLLPPPDQFAINARQRTLLAQCADALQQAGETQDWLITAENLRQARLALDALTGRAHTEDLLDTLFGRFCVGK</sequence>
<evidence type="ECO:0000313" key="11">
    <source>
        <dbReference type="Proteomes" id="UP000320160"/>
    </source>
</evidence>
<dbReference type="NCBIfam" id="NF003661">
    <property type="entry name" value="PRK05291.1-3"/>
    <property type="match status" value="1"/>
</dbReference>
<organism evidence="10 11">
    <name type="scientific">Sphingorhabdus contaminans</name>
    <dbReference type="NCBI Taxonomy" id="1343899"/>
    <lineage>
        <taxon>Bacteria</taxon>
        <taxon>Pseudomonadati</taxon>
        <taxon>Pseudomonadota</taxon>
        <taxon>Alphaproteobacteria</taxon>
        <taxon>Sphingomonadales</taxon>
        <taxon>Sphingomonadaceae</taxon>
        <taxon>Sphingorhabdus</taxon>
    </lineage>
</organism>
<dbReference type="Gene3D" id="3.40.50.300">
    <property type="entry name" value="P-loop containing nucleotide triphosphate hydrolases"/>
    <property type="match status" value="1"/>
</dbReference>
<dbReference type="EMBL" id="VKKU01000002">
    <property type="protein sequence ID" value="TSB01970.1"/>
    <property type="molecule type" value="Genomic_DNA"/>
</dbReference>
<comment type="subcellular location">
    <subcellularLocation>
        <location evidence="7">Cytoplasm</location>
    </subcellularLocation>
</comment>
<comment type="cofactor">
    <cofactor evidence="7">
        <name>K(+)</name>
        <dbReference type="ChEBI" id="CHEBI:29103"/>
    </cofactor>
    <text evidence="7">Binds 1 potassium ion per subunit.</text>
</comment>
<dbReference type="InterPro" id="IPR027266">
    <property type="entry name" value="TrmE/GcvT-like"/>
</dbReference>
<reference evidence="10 11" key="1">
    <citation type="submission" date="2019-07" db="EMBL/GenBank/DDBJ databases">
        <authorList>
            <person name="Park M."/>
        </authorList>
    </citation>
    <scope>NUCLEOTIDE SEQUENCE [LARGE SCALE GENOMIC DNA]</scope>
    <source>
        <strain evidence="10 11">KCTC32445</strain>
    </source>
</reference>
<dbReference type="RefSeq" id="WP_143777190.1">
    <property type="nucleotide sequence ID" value="NZ_VKKU01000002.1"/>
</dbReference>
<keyword evidence="7" id="KW-0963">Cytoplasm</keyword>